<evidence type="ECO:0000256" key="1">
    <source>
        <dbReference type="SAM" id="Phobius"/>
    </source>
</evidence>
<keyword evidence="1" id="KW-1133">Transmembrane helix</keyword>
<protein>
    <submittedName>
        <fullName evidence="2">Uncharacterized protein</fullName>
    </submittedName>
</protein>
<dbReference type="EMBL" id="CP003546">
    <property type="protein sequence ID" value="AFP85180.1"/>
    <property type="molecule type" value="Genomic_DNA"/>
</dbReference>
<evidence type="ECO:0000313" key="3">
    <source>
        <dbReference type="Proteomes" id="UP000003936"/>
    </source>
</evidence>
<keyword evidence="1" id="KW-0472">Membrane</keyword>
<proteinExistence type="predicted"/>
<dbReference type="KEGG" id="sect:A359_08140"/>
<accession>J3TXZ5</accession>
<organism evidence="2 3">
    <name type="scientific">secondary endosymbiont of Ctenarytaina eucalypti</name>
    <dbReference type="NCBI Taxonomy" id="1199245"/>
    <lineage>
        <taxon>Bacteria</taxon>
        <taxon>Pseudomonadati</taxon>
        <taxon>Pseudomonadota</taxon>
        <taxon>Gammaproteobacteria</taxon>
        <taxon>Enterobacterales</taxon>
        <taxon>Enterobacteriaceae</taxon>
        <taxon>aphid secondary symbionts</taxon>
    </lineage>
</organism>
<feature type="transmembrane region" description="Helical" evidence="1">
    <location>
        <begin position="64"/>
        <end position="80"/>
    </location>
</feature>
<sequence>MNRLSSANDNQMFYFIVQIDPNVGRAIVTQSTDDSKVLSIQDKPLKYFYISCVGNLAPQIYGQYLIYIDLIVFCYIPFLWKADRATRSIFLQNKGKKHSSLSYVVLIQICFILSVQ</sequence>
<dbReference type="AlphaFoldDB" id="J3TXZ5"/>
<dbReference type="Proteomes" id="UP000003936">
    <property type="component" value="Chromosome"/>
</dbReference>
<name>J3TXZ5_9ENTR</name>
<keyword evidence="3" id="KW-1185">Reference proteome</keyword>
<dbReference type="HOGENOM" id="CLU_2095164_0_0_6"/>
<gene>
    <name evidence="2" type="ORF">A359_08140</name>
</gene>
<evidence type="ECO:0000313" key="2">
    <source>
        <dbReference type="EMBL" id="AFP85180.1"/>
    </source>
</evidence>
<keyword evidence="1" id="KW-0812">Transmembrane</keyword>
<reference evidence="2 3" key="1">
    <citation type="journal article" date="2012" name="Mol. Biol. Evol.">
        <title>Genome reduction and co-evolution between the primary and secondary bacterial symbionts of psyllids.</title>
        <authorList>
            <person name="Sloan D.B."/>
            <person name="Moran N.A."/>
        </authorList>
    </citation>
    <scope>NUCLEOTIDE SEQUENCE [LARGE SCALE GENOMIC DNA]</scope>
    <source>
        <strain evidence="2">Ceuc_S</strain>
    </source>
</reference>